<dbReference type="EMBL" id="LC214561">
    <property type="protein sequence ID" value="BBE74942.1"/>
    <property type="molecule type" value="mRNA"/>
</dbReference>
<dbReference type="SUPFAM" id="SSF51445">
    <property type="entry name" value="(Trans)glycosidases"/>
    <property type="match status" value="1"/>
</dbReference>
<dbReference type="AlphaFoldDB" id="A0A2Z6I5R5"/>
<keyword evidence="5" id="KW-0732">Signal</keyword>
<feature type="signal peptide" evidence="5">
    <location>
        <begin position="1"/>
        <end position="26"/>
    </location>
</feature>
<sequence length="552" mass="61272">MTATAMTTAALRLLIALLLVAAPAECLPLRARGRWIVDEATGLRVKLACVNWPGHLEPGLPEGLNRLPVTTIAHTISSLGFNCVRLTYSIQMVTEKSYTEATVGQTFAQLNLTEPASGIEGNNPGFLQLGHVAAYDSIVAALAEAGVMVILDNHVSKPKWCCAVDDGNGFFGDSYFDPRLWQRGLGLMATHFNNTPNVVAMSLRNELRGNRSTSARWSKYMQRGAATVHEANPNVLVVLSGLHFDTILSFLPVLPVTLPFKEKIVYEGHWYSFGVPWHDGLPNDICLNETSRFKDNIGFLTSSINGTAAPLFVSEFGIDQRYVNDNDNRYLNCILAFLAEEDVDWALWTMGGSYNYRSDKEPVQDFEETYGFFNRDWSRIRNPDFISRLKEIQQPIQDPYLSPGPYYQIIYHPASGLCVESSIGNTIHLGSCQSVRSRWNYDASVEGPIGLMGSSSCISTQGNGLPAIMTEKCSAPNNTLWSTVSSGQLQLGTRVFDEDGKEKWMCLDGSRSPLITTTECICITDSHCYPNQNPEKQWFKVITTNKQLLHQL</sequence>
<gene>
    <name evidence="7" type="primary">Cry j 4</name>
</gene>
<dbReference type="PANTHER" id="PTHR31263:SF0">
    <property type="entry name" value="CELLULASE FAMILY PROTEIN (AFU_ORTHOLOGUE AFUA_5G14560)"/>
    <property type="match status" value="1"/>
</dbReference>
<organism evidence="7">
    <name type="scientific">Cryptomeria japonica var. sinensis</name>
    <dbReference type="NCBI Taxonomy" id="99810"/>
    <lineage>
        <taxon>Eukaryota</taxon>
        <taxon>Viridiplantae</taxon>
        <taxon>Streptophyta</taxon>
        <taxon>Embryophyta</taxon>
        <taxon>Tracheophyta</taxon>
        <taxon>Spermatophyta</taxon>
        <taxon>Pinopsida</taxon>
        <taxon>Pinidae</taxon>
        <taxon>Conifers II</taxon>
        <taxon>Cupressales</taxon>
        <taxon>Cupressaceae</taxon>
        <taxon>Cryptomeria</taxon>
    </lineage>
</organism>
<feature type="domain" description="Glycoside hydrolase family 5" evidence="6">
    <location>
        <begin position="69"/>
        <end position="351"/>
    </location>
</feature>
<dbReference type="GO" id="GO:0004553">
    <property type="term" value="F:hydrolase activity, hydrolyzing O-glycosyl compounds"/>
    <property type="evidence" value="ECO:0007669"/>
    <property type="project" value="InterPro"/>
</dbReference>
<dbReference type="Gene3D" id="3.20.20.80">
    <property type="entry name" value="Glycosidases"/>
    <property type="match status" value="1"/>
</dbReference>
<reference evidence="7" key="1">
    <citation type="journal article" date="2018" name="Allergol. Int.">
        <title>Identification of Cha o 3 homolog Cry j 4 from Cryptomeria japonica (Japanese cedar) pollen: Limitation of the present Japanese cedar-specific ASIT.</title>
        <authorList>
            <person name="Osada T."/>
            <person name="Tanaka Y."/>
            <person name="Yamada A."/>
            <person name="Sasaki E."/>
            <person name="Utsugi T."/>
        </authorList>
    </citation>
    <scope>NUCLEOTIDE SEQUENCE</scope>
    <source>
        <tissue evidence="7">Pollen</tissue>
    </source>
</reference>
<feature type="chain" id="PRO_5016424881" description="Glycoside hydrolase family 5 domain-containing protein" evidence="5">
    <location>
        <begin position="27"/>
        <end position="552"/>
    </location>
</feature>
<evidence type="ECO:0000259" key="6">
    <source>
        <dbReference type="Pfam" id="PF00150"/>
    </source>
</evidence>
<proteinExistence type="evidence at transcript level"/>
<evidence type="ECO:0000256" key="5">
    <source>
        <dbReference type="SAM" id="SignalP"/>
    </source>
</evidence>
<dbReference type="SUPFAM" id="SSF50370">
    <property type="entry name" value="Ricin B-like lectins"/>
    <property type="match status" value="1"/>
</dbReference>
<keyword evidence="3 4" id="KW-0326">Glycosidase</keyword>
<dbReference type="GO" id="GO:0000272">
    <property type="term" value="P:polysaccharide catabolic process"/>
    <property type="evidence" value="ECO:0007669"/>
    <property type="project" value="InterPro"/>
</dbReference>
<accession>A0A2Z6I5R5</accession>
<dbReference type="InterPro" id="IPR035992">
    <property type="entry name" value="Ricin_B-like_lectins"/>
</dbReference>
<evidence type="ECO:0000256" key="3">
    <source>
        <dbReference type="ARBA" id="ARBA00023295"/>
    </source>
</evidence>
<evidence type="ECO:0000256" key="1">
    <source>
        <dbReference type="ARBA" id="ARBA00005641"/>
    </source>
</evidence>
<dbReference type="InterPro" id="IPR001547">
    <property type="entry name" value="Glyco_hydro_5"/>
</dbReference>
<evidence type="ECO:0000313" key="7">
    <source>
        <dbReference type="EMBL" id="BBE74942.1"/>
    </source>
</evidence>
<dbReference type="PANTHER" id="PTHR31263">
    <property type="entry name" value="CELLULASE FAMILY PROTEIN (AFU_ORTHOLOGUE AFUA_5G14560)"/>
    <property type="match status" value="1"/>
</dbReference>
<comment type="similarity">
    <text evidence="1 4">Belongs to the glycosyl hydrolase 5 (cellulase A) family.</text>
</comment>
<evidence type="ECO:0000256" key="4">
    <source>
        <dbReference type="RuleBase" id="RU361153"/>
    </source>
</evidence>
<dbReference type="Pfam" id="PF00150">
    <property type="entry name" value="Cellulase"/>
    <property type="match status" value="1"/>
</dbReference>
<keyword evidence="2 4" id="KW-0378">Hydrolase</keyword>
<dbReference type="PROSITE" id="PS50231">
    <property type="entry name" value="RICIN_B_LECTIN"/>
    <property type="match status" value="1"/>
</dbReference>
<evidence type="ECO:0000256" key="2">
    <source>
        <dbReference type="ARBA" id="ARBA00022801"/>
    </source>
</evidence>
<dbReference type="InterPro" id="IPR017853">
    <property type="entry name" value="GH"/>
</dbReference>
<name>A0A2Z6I5R5_CRYJA</name>
<protein>
    <recommendedName>
        <fullName evidence="6">Glycoside hydrolase family 5 domain-containing protein</fullName>
    </recommendedName>
</protein>